<dbReference type="AlphaFoldDB" id="A0A6A6TML1"/>
<feature type="compositionally biased region" description="Basic and acidic residues" evidence="1">
    <location>
        <begin position="171"/>
        <end position="190"/>
    </location>
</feature>
<dbReference type="OrthoDB" id="3788028at2759"/>
<evidence type="ECO:0000313" key="2">
    <source>
        <dbReference type="EMBL" id="KAF2659824.1"/>
    </source>
</evidence>
<feature type="compositionally biased region" description="Basic and acidic residues" evidence="1">
    <location>
        <begin position="208"/>
        <end position="217"/>
    </location>
</feature>
<feature type="compositionally biased region" description="Basic and acidic residues" evidence="1">
    <location>
        <begin position="152"/>
        <end position="161"/>
    </location>
</feature>
<name>A0A6A6TML1_9PLEO</name>
<evidence type="ECO:0000256" key="1">
    <source>
        <dbReference type="SAM" id="MobiDB-lite"/>
    </source>
</evidence>
<organism evidence="2 3">
    <name type="scientific">Lophiostoma macrostomum CBS 122681</name>
    <dbReference type="NCBI Taxonomy" id="1314788"/>
    <lineage>
        <taxon>Eukaryota</taxon>
        <taxon>Fungi</taxon>
        <taxon>Dikarya</taxon>
        <taxon>Ascomycota</taxon>
        <taxon>Pezizomycotina</taxon>
        <taxon>Dothideomycetes</taxon>
        <taxon>Pleosporomycetidae</taxon>
        <taxon>Pleosporales</taxon>
        <taxon>Lophiostomataceae</taxon>
        <taxon>Lophiostoma</taxon>
    </lineage>
</organism>
<keyword evidence="3" id="KW-1185">Reference proteome</keyword>
<proteinExistence type="predicted"/>
<evidence type="ECO:0000313" key="3">
    <source>
        <dbReference type="Proteomes" id="UP000799324"/>
    </source>
</evidence>
<dbReference type="Proteomes" id="UP000799324">
    <property type="component" value="Unassembled WGS sequence"/>
</dbReference>
<accession>A0A6A6TML1</accession>
<reference evidence="2" key="1">
    <citation type="journal article" date="2020" name="Stud. Mycol.">
        <title>101 Dothideomycetes genomes: a test case for predicting lifestyles and emergence of pathogens.</title>
        <authorList>
            <person name="Haridas S."/>
            <person name="Albert R."/>
            <person name="Binder M."/>
            <person name="Bloem J."/>
            <person name="Labutti K."/>
            <person name="Salamov A."/>
            <person name="Andreopoulos B."/>
            <person name="Baker S."/>
            <person name="Barry K."/>
            <person name="Bills G."/>
            <person name="Bluhm B."/>
            <person name="Cannon C."/>
            <person name="Castanera R."/>
            <person name="Culley D."/>
            <person name="Daum C."/>
            <person name="Ezra D."/>
            <person name="Gonzalez J."/>
            <person name="Henrissat B."/>
            <person name="Kuo A."/>
            <person name="Liang C."/>
            <person name="Lipzen A."/>
            <person name="Lutzoni F."/>
            <person name="Magnuson J."/>
            <person name="Mondo S."/>
            <person name="Nolan M."/>
            <person name="Ohm R."/>
            <person name="Pangilinan J."/>
            <person name="Park H.-J."/>
            <person name="Ramirez L."/>
            <person name="Alfaro M."/>
            <person name="Sun H."/>
            <person name="Tritt A."/>
            <person name="Yoshinaga Y."/>
            <person name="Zwiers L.-H."/>
            <person name="Turgeon B."/>
            <person name="Goodwin S."/>
            <person name="Spatafora J."/>
            <person name="Crous P."/>
            <person name="Grigoriev I."/>
        </authorList>
    </citation>
    <scope>NUCLEOTIDE SEQUENCE</scope>
    <source>
        <strain evidence="2">CBS 122681</strain>
    </source>
</reference>
<feature type="region of interest" description="Disordered" evidence="1">
    <location>
        <begin position="125"/>
        <end position="217"/>
    </location>
</feature>
<dbReference type="EMBL" id="MU004304">
    <property type="protein sequence ID" value="KAF2659824.1"/>
    <property type="molecule type" value="Genomic_DNA"/>
</dbReference>
<gene>
    <name evidence="2" type="ORF">K491DRAFT_775295</name>
</gene>
<protein>
    <submittedName>
        <fullName evidence="2">Uncharacterized protein</fullName>
    </submittedName>
</protein>
<sequence>MPYRLKDKSYFPRYFRGVRPEFQALPDTMDQDDYDNYFRGLRQFCEGVNVSAQDTIIKESAKLQDRNPGMKTQDWANKEADLVEDWRLAFWRSQNHPTSFFITPQRTMSSSMRQLLSPTIRIGATGHRGFATSSSMRKIMGSNPDANQPDSINKDVRKDTPNTDSQSNASKQEDKSGDNHPAKQPDDQQKPTRSTCIGGQTDVPGGRAGEKYRTDKQ</sequence>